<gene>
    <name evidence="2" type="ORF">TX23_14985</name>
</gene>
<dbReference type="AlphaFoldDB" id="A0A0R3AE88"/>
<evidence type="ECO:0000256" key="1">
    <source>
        <dbReference type="SAM" id="MobiDB-lite"/>
    </source>
</evidence>
<name>A0A0R3AE88_9PSED</name>
<dbReference type="GeneID" id="45731638"/>
<protein>
    <recommendedName>
        <fullName evidence="4">DUF3396 domain-containing protein</fullName>
    </recommendedName>
</protein>
<accession>A0A0R3AE88</accession>
<dbReference type="InterPro" id="IPR021815">
    <property type="entry name" value="TsiV"/>
</dbReference>
<dbReference type="PATRIC" id="fig|1615673.3.peg.4066"/>
<comment type="caution">
    <text evidence="2">The sequence shown here is derived from an EMBL/GenBank/DDBJ whole genome shotgun (WGS) entry which is preliminary data.</text>
</comment>
<feature type="region of interest" description="Disordered" evidence="1">
    <location>
        <begin position="333"/>
        <end position="357"/>
    </location>
</feature>
<dbReference type="EMBL" id="JYLN01000005">
    <property type="protein sequence ID" value="KRP71574.1"/>
    <property type="molecule type" value="Genomic_DNA"/>
</dbReference>
<reference evidence="2 3" key="1">
    <citation type="submission" date="2015-02" db="EMBL/GenBank/DDBJ databases">
        <title>Two Pseudomonas sp. nov., isolated from raw milk.</title>
        <authorList>
            <person name="Wenning M."/>
            <person name="von Neubeck M."/>
            <person name="Huptas C."/>
            <person name="Scherer S."/>
        </authorList>
    </citation>
    <scope>NUCLEOTIDE SEQUENCE [LARGE SCALE GENOMIC DNA]</scope>
    <source>
        <strain evidence="2 3">DSM 29164</strain>
    </source>
</reference>
<feature type="compositionally biased region" description="Basic and acidic residues" evidence="1">
    <location>
        <begin position="417"/>
        <end position="430"/>
    </location>
</feature>
<sequence length="518" mass="60285">MSTIHRLFNEEERDEFIAELKEWPNTDWGTDEVARHSVSPFISFYFPPNSDNQVDIALLMVDIHEAFERLLGHPYTMTMHEDTDRPHPYPEEEFDLRMQAMDVDANDYFEFWFTDEANHASSPTTSGHFWRSRHEGTGKKSAYSWVVFYYRWQWWQDNRDAWRQFVLKTIDLLKAHQVYSGFAMANPMEYGTRAEVTTWERALMPAFYGLDIEYAYGMDDELPNGIRPPTWAFLLADHWREKLDLTREQVRSALAHPRINVIELHSGQWIELGEQPKLYPVELGVPELPMLLNRLLKPIRYDDLGLLGFGQWDGDPNERFTDADSRRWMARFDTDSDWPTPASRLGTPKPTAPAQNSAPLSIIAGMPCTQAGWWLVPGVADSRREFKQGEILPVLTSQPSERLTLWQRDSDQTPPEPARHASSHEAAPRAGRWEMEADRCVECTVRLNERLPLHQGQKVRWLWTVSGMRARSGETCPYPGKWVCDYKPGTERLFDYAALMPHVDGEKVVWRWLGLVQR</sequence>
<evidence type="ECO:0008006" key="4">
    <source>
        <dbReference type="Google" id="ProtNLM"/>
    </source>
</evidence>
<dbReference type="Pfam" id="PF11876">
    <property type="entry name" value="TsiV"/>
    <property type="match status" value="1"/>
</dbReference>
<evidence type="ECO:0000313" key="2">
    <source>
        <dbReference type="EMBL" id="KRP71574.1"/>
    </source>
</evidence>
<dbReference type="Proteomes" id="UP000050852">
    <property type="component" value="Unassembled WGS sequence"/>
</dbReference>
<feature type="region of interest" description="Disordered" evidence="1">
    <location>
        <begin position="402"/>
        <end position="430"/>
    </location>
</feature>
<dbReference type="RefSeq" id="WP_057702845.1">
    <property type="nucleotide sequence ID" value="NZ_JAUKOF010000008.1"/>
</dbReference>
<dbReference type="OrthoDB" id="8986326at2"/>
<organism evidence="2 3">
    <name type="scientific">Pseudomonas paralactis</name>
    <dbReference type="NCBI Taxonomy" id="1615673"/>
    <lineage>
        <taxon>Bacteria</taxon>
        <taxon>Pseudomonadati</taxon>
        <taxon>Pseudomonadota</taxon>
        <taxon>Gammaproteobacteria</taxon>
        <taxon>Pseudomonadales</taxon>
        <taxon>Pseudomonadaceae</taxon>
        <taxon>Pseudomonas</taxon>
    </lineage>
</organism>
<proteinExistence type="predicted"/>
<evidence type="ECO:0000313" key="3">
    <source>
        <dbReference type="Proteomes" id="UP000050852"/>
    </source>
</evidence>